<organism evidence="1 2">
    <name type="scientific">Ranatra chinensis</name>
    <dbReference type="NCBI Taxonomy" id="642074"/>
    <lineage>
        <taxon>Eukaryota</taxon>
        <taxon>Metazoa</taxon>
        <taxon>Ecdysozoa</taxon>
        <taxon>Arthropoda</taxon>
        <taxon>Hexapoda</taxon>
        <taxon>Insecta</taxon>
        <taxon>Pterygota</taxon>
        <taxon>Neoptera</taxon>
        <taxon>Paraneoptera</taxon>
        <taxon>Hemiptera</taxon>
        <taxon>Heteroptera</taxon>
        <taxon>Panheteroptera</taxon>
        <taxon>Nepomorpha</taxon>
        <taxon>Nepidae</taxon>
        <taxon>Ranatrinae</taxon>
        <taxon>Ranatra</taxon>
    </lineage>
</organism>
<sequence>MHYRQRFNWDCGISCIVMVLPKVERIILLKDLYTICKQEEFYKSTWTIDLCYLLHRFKVDHVFYTVTLGIHPEHKGKHFYEKIVSKDEERVNRKFCEAKKRGISVVKGSLTITELLQHLSKYGPIIILIDAILLKCNTCKVNRLSHELQKCLPRISSYHGHYIVLCGYNRDLGVVLYRNPAVGDSKWSPECILFFFYVSLYITGVDKHFLWIDAYNSNYNSLVFYSTAYLCKESIKLPNFTF</sequence>
<dbReference type="EMBL" id="JBFDAA010000008">
    <property type="protein sequence ID" value="KAL1129755.1"/>
    <property type="molecule type" value="Genomic_DNA"/>
</dbReference>
<evidence type="ECO:0000313" key="1">
    <source>
        <dbReference type="EMBL" id="KAL1129755.1"/>
    </source>
</evidence>
<protein>
    <recommendedName>
        <fullName evidence="3">Protein GUCD1</fullName>
    </recommendedName>
</protein>
<evidence type="ECO:0008006" key="3">
    <source>
        <dbReference type="Google" id="ProtNLM"/>
    </source>
</evidence>
<accession>A0ABD0YEL4</accession>
<gene>
    <name evidence="1" type="ORF">AAG570_012699</name>
</gene>
<dbReference type="PANTHER" id="PTHR31400:SF1">
    <property type="entry name" value="PROTEIN GUCD1"/>
    <property type="match status" value="1"/>
</dbReference>
<name>A0ABD0YEL4_9HEMI</name>
<proteinExistence type="predicted"/>
<reference evidence="1 2" key="1">
    <citation type="submission" date="2024-07" db="EMBL/GenBank/DDBJ databases">
        <title>Chromosome-level genome assembly of the water stick insect Ranatra chinensis (Heteroptera: Nepidae).</title>
        <authorList>
            <person name="Liu X."/>
        </authorList>
    </citation>
    <scope>NUCLEOTIDE SEQUENCE [LARGE SCALE GENOMIC DNA]</scope>
    <source>
        <strain evidence="1">Cailab_2021Rc</strain>
        <tissue evidence="1">Muscle</tissue>
    </source>
</reference>
<dbReference type="InterPro" id="IPR018616">
    <property type="entry name" value="GUCD1"/>
</dbReference>
<evidence type="ECO:0000313" key="2">
    <source>
        <dbReference type="Proteomes" id="UP001558652"/>
    </source>
</evidence>
<dbReference type="Pfam" id="PF09778">
    <property type="entry name" value="Guanylate_cyc_2"/>
    <property type="match status" value="1"/>
</dbReference>
<dbReference type="AlphaFoldDB" id="A0ABD0YEL4"/>
<dbReference type="PANTHER" id="PTHR31400">
    <property type="entry name" value="GUANYLYL CYCLASE DOMAIN CONTAINING PROTEIN 1 GUCD1"/>
    <property type="match status" value="1"/>
</dbReference>
<dbReference type="Proteomes" id="UP001558652">
    <property type="component" value="Unassembled WGS sequence"/>
</dbReference>
<comment type="caution">
    <text evidence="1">The sequence shown here is derived from an EMBL/GenBank/DDBJ whole genome shotgun (WGS) entry which is preliminary data.</text>
</comment>
<keyword evidence="2" id="KW-1185">Reference proteome</keyword>